<protein>
    <submittedName>
        <fullName evidence="1">SusD/RagB family nutrient-binding outer membrane lipoprotein</fullName>
    </submittedName>
</protein>
<dbReference type="SUPFAM" id="SSF48452">
    <property type="entry name" value="TPR-like"/>
    <property type="match status" value="1"/>
</dbReference>
<keyword evidence="1" id="KW-0449">Lipoprotein</keyword>
<evidence type="ECO:0000313" key="2">
    <source>
        <dbReference type="Proteomes" id="UP000740413"/>
    </source>
</evidence>
<dbReference type="Pfam" id="PF12771">
    <property type="entry name" value="SusD-like_2"/>
    <property type="match status" value="1"/>
</dbReference>
<organism evidence="1 2">
    <name type="scientific">Zobellia barbeyronii</name>
    <dbReference type="NCBI Taxonomy" id="2748009"/>
    <lineage>
        <taxon>Bacteria</taxon>
        <taxon>Pseudomonadati</taxon>
        <taxon>Bacteroidota</taxon>
        <taxon>Flavobacteriia</taxon>
        <taxon>Flavobacteriales</taxon>
        <taxon>Flavobacteriaceae</taxon>
        <taxon>Zobellia</taxon>
    </lineage>
</organism>
<proteinExistence type="predicted"/>
<comment type="caution">
    <text evidence="1">The sequence shown here is derived from an EMBL/GenBank/DDBJ whole genome shotgun (WGS) entry which is preliminary data.</text>
</comment>
<dbReference type="PROSITE" id="PS51257">
    <property type="entry name" value="PROKAR_LIPOPROTEIN"/>
    <property type="match status" value="1"/>
</dbReference>
<dbReference type="Gene3D" id="1.25.40.390">
    <property type="match status" value="1"/>
</dbReference>
<sequence>MKTYSKIIQPILLSLVFLGCENVDFGDTNSDPDVTTTVVSSGLLTYAERYIGDVVTDEMGDLYTQHISQITYTDGSRYVDLSTDSDYLYQNPLINLKTIIDFNSDEQYTLEQSAYGSNANQIAVAKILMAYYYQFMTDRWGMMPYTEALQGTENTYPVFDSQEAIYNGLFTDIDDALALIDDGAGPTGDILFGGDMERWKKFANTLKLVMALRLSNIYPDPSGYAATKFNEAISGAITSHAETIYYPFLSDDNNDNPWQDNFQTREDYAISDVLIDRLLADNDPRIAVYAEFTRTSVSLGSPEYLGMPYGIPNSEWLAADVSFISSDVIYESTAPGIIYSYSQIAFSLAEAVELGWTTGDSSAYFEEGLEASFDLWDAEDADTYIAANPLSTDPEIAMKQIAEEKWKALYLQGWESWSEWRRLGYPELEPATLPLNGDDIPVRQGYDVDYPTNNAENYKAAVSAQGPDNLNTNLWWDVPHPITKK</sequence>
<gene>
    <name evidence="1" type="ORF">HW347_15455</name>
</gene>
<dbReference type="Proteomes" id="UP000740413">
    <property type="component" value="Unassembled WGS sequence"/>
</dbReference>
<dbReference type="EMBL" id="JACATN010000004">
    <property type="protein sequence ID" value="MBT2162665.1"/>
    <property type="molecule type" value="Genomic_DNA"/>
</dbReference>
<accession>A0ABS5WHK9</accession>
<reference evidence="2" key="2">
    <citation type="submission" date="2023-07" db="EMBL/GenBank/DDBJ databases">
        <title>Zobellia barbeyronii sp. nov., a new marine flavobacterium, isolated from green and red algae.</title>
        <authorList>
            <person name="Nedashkovskaya O.I."/>
            <person name="Otstavnykh N."/>
            <person name="Zhukova N."/>
            <person name="Guzev K."/>
            <person name="Chausova V."/>
            <person name="Tekutyeva L."/>
            <person name="Mikhailov V."/>
            <person name="Isaeva M."/>
        </authorList>
    </citation>
    <scope>NUCLEOTIDE SEQUENCE [LARGE SCALE GENOMIC DNA]</scope>
    <source>
        <strain evidence="2">KMM 6746</strain>
    </source>
</reference>
<reference evidence="1 2" key="1">
    <citation type="submission" date="2020-06" db="EMBL/GenBank/DDBJ databases">
        <authorList>
            <person name="Isaeva M.P."/>
            <person name="Chernysheva N.Y."/>
        </authorList>
    </citation>
    <scope>NUCLEOTIDE SEQUENCE [LARGE SCALE GENOMIC DNA]</scope>
    <source>
        <strain evidence="1 2">KMM 6746</strain>
    </source>
</reference>
<dbReference type="RefSeq" id="WP_214612658.1">
    <property type="nucleotide sequence ID" value="NZ_JACATN010000004.1"/>
</dbReference>
<keyword evidence="2" id="KW-1185">Reference proteome</keyword>
<dbReference type="InterPro" id="IPR041662">
    <property type="entry name" value="SusD-like_2"/>
</dbReference>
<evidence type="ECO:0000313" key="1">
    <source>
        <dbReference type="EMBL" id="MBT2162665.1"/>
    </source>
</evidence>
<dbReference type="InterPro" id="IPR011990">
    <property type="entry name" value="TPR-like_helical_dom_sf"/>
</dbReference>
<name>A0ABS5WHK9_9FLAO</name>